<name>A0A645B7H1_9ZZZZ</name>
<evidence type="ECO:0000313" key="1">
    <source>
        <dbReference type="EMBL" id="MPM61362.1"/>
    </source>
</evidence>
<comment type="caution">
    <text evidence="1">The sequence shown here is derived from an EMBL/GenBank/DDBJ whole genome shotgun (WGS) entry which is preliminary data.</text>
</comment>
<gene>
    <name evidence="1" type="ORF">SDC9_108220</name>
</gene>
<protein>
    <submittedName>
        <fullName evidence="1">Uncharacterized protein</fullName>
    </submittedName>
</protein>
<accession>A0A645B7H1</accession>
<organism evidence="1">
    <name type="scientific">bioreactor metagenome</name>
    <dbReference type="NCBI Taxonomy" id="1076179"/>
    <lineage>
        <taxon>unclassified sequences</taxon>
        <taxon>metagenomes</taxon>
        <taxon>ecological metagenomes</taxon>
    </lineage>
</organism>
<dbReference type="AlphaFoldDB" id="A0A645B7H1"/>
<reference evidence="1" key="1">
    <citation type="submission" date="2019-08" db="EMBL/GenBank/DDBJ databases">
        <authorList>
            <person name="Kucharzyk K."/>
            <person name="Murdoch R.W."/>
            <person name="Higgins S."/>
            <person name="Loffler F."/>
        </authorList>
    </citation>
    <scope>NUCLEOTIDE SEQUENCE</scope>
</reference>
<dbReference type="EMBL" id="VSSQ01018299">
    <property type="protein sequence ID" value="MPM61362.1"/>
    <property type="molecule type" value="Genomic_DNA"/>
</dbReference>
<proteinExistence type="predicted"/>
<sequence length="144" mass="15263">MAFIAHVHGLGNEGFDIDTVREGFEGFVESGVEIRLHPLELGIYFRSHTAEAQYLAETFVHGAVGFVAKGFVFNDENGHVRGNHTGHGANGVIVVAGGKFDLARSGQFLSFLLVLGHAFVNKRAHHGAFGGAAHTVPGDGRTGV</sequence>